<dbReference type="AlphaFoldDB" id="A0A453MCD2"/>
<protein>
    <recommendedName>
        <fullName evidence="4">AB hydrolase-1 domain-containing protein</fullName>
    </recommendedName>
</protein>
<accession>A0A453MCD2</accession>
<keyword evidence="6" id="KW-1185">Reference proteome</keyword>
<reference evidence="5" key="4">
    <citation type="submission" date="2019-03" db="UniProtKB">
        <authorList>
            <consortium name="EnsemblPlants"/>
        </authorList>
    </citation>
    <scope>IDENTIFICATION</scope>
</reference>
<comment type="similarity">
    <text evidence="2">Belongs to the AB hydrolase superfamily. Epoxide hydrolase family.</text>
</comment>
<dbReference type="InterPro" id="IPR029058">
    <property type="entry name" value="AB_hydrolase_fold"/>
</dbReference>
<dbReference type="InterPro" id="IPR000639">
    <property type="entry name" value="Epox_hydrolase-like"/>
</dbReference>
<evidence type="ECO:0000256" key="1">
    <source>
        <dbReference type="ARBA" id="ARBA00022801"/>
    </source>
</evidence>
<dbReference type="PRINTS" id="PR00412">
    <property type="entry name" value="EPOXHYDRLASE"/>
</dbReference>
<reference evidence="6" key="2">
    <citation type="journal article" date="2017" name="Nat. Plants">
        <title>The Aegilops tauschii genome reveals multiple impacts of transposons.</title>
        <authorList>
            <person name="Zhao G."/>
            <person name="Zou C."/>
            <person name="Li K."/>
            <person name="Wang K."/>
            <person name="Li T."/>
            <person name="Gao L."/>
            <person name="Zhang X."/>
            <person name="Wang H."/>
            <person name="Yang Z."/>
            <person name="Liu X."/>
            <person name="Jiang W."/>
            <person name="Mao L."/>
            <person name="Kong X."/>
            <person name="Jiao Y."/>
            <person name="Jia J."/>
        </authorList>
    </citation>
    <scope>NUCLEOTIDE SEQUENCE [LARGE SCALE GENOMIC DNA]</scope>
    <source>
        <strain evidence="6">cv. AL8/78</strain>
    </source>
</reference>
<evidence type="ECO:0000313" key="6">
    <source>
        <dbReference type="Proteomes" id="UP000015105"/>
    </source>
</evidence>
<evidence type="ECO:0000256" key="2">
    <source>
        <dbReference type="ARBA" id="ARBA00038334"/>
    </source>
</evidence>
<proteinExistence type="inferred from homology"/>
<dbReference type="SUPFAM" id="SSF53474">
    <property type="entry name" value="alpha/beta-Hydrolases"/>
    <property type="match status" value="1"/>
</dbReference>
<feature type="compositionally biased region" description="Polar residues" evidence="3">
    <location>
        <begin position="10"/>
        <end position="26"/>
    </location>
</feature>
<dbReference type="EnsemblPlants" id="AET5Gv21132100.5">
    <property type="protein sequence ID" value="AET5Gv21132100.5"/>
    <property type="gene ID" value="AET5Gv21132100"/>
</dbReference>
<dbReference type="Gramene" id="AET5Gv21132100.5">
    <property type="protein sequence ID" value="AET5Gv21132100.5"/>
    <property type="gene ID" value="AET5Gv21132100"/>
</dbReference>
<sequence length="148" mass="15850">AQVPILVSPELSSGSQSGTTRPSIQSDRVRSVLPTMAAAAPEIRHRQVEANGITMHVAEAGPASAAALAVLFVHGFPELWYSWRHQMEHLAARGYRCVAPDLRGYGGTSVPPDPASYTAFHVVGDLVALLDALRLRQVPDPPARPPSR</sequence>
<organism evidence="5 6">
    <name type="scientific">Aegilops tauschii subsp. strangulata</name>
    <name type="common">Goatgrass</name>
    <dbReference type="NCBI Taxonomy" id="200361"/>
    <lineage>
        <taxon>Eukaryota</taxon>
        <taxon>Viridiplantae</taxon>
        <taxon>Streptophyta</taxon>
        <taxon>Embryophyta</taxon>
        <taxon>Tracheophyta</taxon>
        <taxon>Spermatophyta</taxon>
        <taxon>Magnoliopsida</taxon>
        <taxon>Liliopsida</taxon>
        <taxon>Poales</taxon>
        <taxon>Poaceae</taxon>
        <taxon>BOP clade</taxon>
        <taxon>Pooideae</taxon>
        <taxon>Triticodae</taxon>
        <taxon>Triticeae</taxon>
        <taxon>Triticinae</taxon>
        <taxon>Aegilops</taxon>
    </lineage>
</organism>
<dbReference type="GO" id="GO:0016787">
    <property type="term" value="F:hydrolase activity"/>
    <property type="evidence" value="ECO:0007669"/>
    <property type="project" value="UniProtKB-KW"/>
</dbReference>
<evidence type="ECO:0000313" key="5">
    <source>
        <dbReference type="EnsemblPlants" id="AET5Gv21132100.5"/>
    </source>
</evidence>
<feature type="region of interest" description="Disordered" evidence="3">
    <location>
        <begin position="1"/>
        <end position="28"/>
    </location>
</feature>
<dbReference type="PANTHER" id="PTHR43329">
    <property type="entry name" value="EPOXIDE HYDROLASE"/>
    <property type="match status" value="1"/>
</dbReference>
<reference evidence="5" key="3">
    <citation type="journal article" date="2017" name="Nature">
        <title>Genome sequence of the progenitor of the wheat D genome Aegilops tauschii.</title>
        <authorList>
            <person name="Luo M.C."/>
            <person name="Gu Y.Q."/>
            <person name="Puiu D."/>
            <person name="Wang H."/>
            <person name="Twardziok S.O."/>
            <person name="Deal K.R."/>
            <person name="Huo N."/>
            <person name="Zhu T."/>
            <person name="Wang L."/>
            <person name="Wang Y."/>
            <person name="McGuire P.E."/>
            <person name="Liu S."/>
            <person name="Long H."/>
            <person name="Ramasamy R.K."/>
            <person name="Rodriguez J.C."/>
            <person name="Van S.L."/>
            <person name="Yuan L."/>
            <person name="Wang Z."/>
            <person name="Xia Z."/>
            <person name="Xiao L."/>
            <person name="Anderson O.D."/>
            <person name="Ouyang S."/>
            <person name="Liang Y."/>
            <person name="Zimin A.V."/>
            <person name="Pertea G."/>
            <person name="Qi P."/>
            <person name="Bennetzen J.L."/>
            <person name="Dai X."/>
            <person name="Dawson M.W."/>
            <person name="Muller H.G."/>
            <person name="Kugler K."/>
            <person name="Rivarola-Duarte L."/>
            <person name="Spannagl M."/>
            <person name="Mayer K.F.X."/>
            <person name="Lu F.H."/>
            <person name="Bevan M.W."/>
            <person name="Leroy P."/>
            <person name="Li P."/>
            <person name="You F.M."/>
            <person name="Sun Q."/>
            <person name="Liu Z."/>
            <person name="Lyons E."/>
            <person name="Wicker T."/>
            <person name="Salzberg S.L."/>
            <person name="Devos K.M."/>
            <person name="Dvorak J."/>
        </authorList>
    </citation>
    <scope>NUCLEOTIDE SEQUENCE [LARGE SCALE GENOMIC DNA]</scope>
    <source>
        <strain evidence="5">cv. AL8/78</strain>
    </source>
</reference>
<dbReference type="Gene3D" id="3.40.50.1820">
    <property type="entry name" value="alpha/beta hydrolase"/>
    <property type="match status" value="1"/>
</dbReference>
<reference evidence="6" key="1">
    <citation type="journal article" date="2014" name="Science">
        <title>Ancient hybridizations among the ancestral genomes of bread wheat.</title>
        <authorList>
            <consortium name="International Wheat Genome Sequencing Consortium,"/>
            <person name="Marcussen T."/>
            <person name="Sandve S.R."/>
            <person name="Heier L."/>
            <person name="Spannagl M."/>
            <person name="Pfeifer M."/>
            <person name="Jakobsen K.S."/>
            <person name="Wulff B.B."/>
            <person name="Steuernagel B."/>
            <person name="Mayer K.F."/>
            <person name="Olsen O.A."/>
        </authorList>
    </citation>
    <scope>NUCLEOTIDE SEQUENCE [LARGE SCALE GENOMIC DNA]</scope>
    <source>
        <strain evidence="6">cv. AL8/78</strain>
    </source>
</reference>
<evidence type="ECO:0000259" key="4">
    <source>
        <dbReference type="Pfam" id="PF00561"/>
    </source>
</evidence>
<dbReference type="Proteomes" id="UP000015105">
    <property type="component" value="Chromosome 5D"/>
</dbReference>
<evidence type="ECO:0000256" key="3">
    <source>
        <dbReference type="SAM" id="MobiDB-lite"/>
    </source>
</evidence>
<reference evidence="5" key="5">
    <citation type="journal article" date="2021" name="G3 (Bethesda)">
        <title>Aegilops tauschii genome assembly Aet v5.0 features greater sequence contiguity and improved annotation.</title>
        <authorList>
            <person name="Wang L."/>
            <person name="Zhu T."/>
            <person name="Rodriguez J.C."/>
            <person name="Deal K.R."/>
            <person name="Dubcovsky J."/>
            <person name="McGuire P.E."/>
            <person name="Lux T."/>
            <person name="Spannagl M."/>
            <person name="Mayer K.F.X."/>
            <person name="Baldrich P."/>
            <person name="Meyers B.C."/>
            <person name="Huo N."/>
            <person name="Gu Y.Q."/>
            <person name="Zhou H."/>
            <person name="Devos K.M."/>
            <person name="Bennetzen J.L."/>
            <person name="Unver T."/>
            <person name="Budak H."/>
            <person name="Gulick P.J."/>
            <person name="Galiba G."/>
            <person name="Kalapos B."/>
            <person name="Nelson D.R."/>
            <person name="Li P."/>
            <person name="You F.M."/>
            <person name="Luo M.C."/>
            <person name="Dvorak J."/>
        </authorList>
    </citation>
    <scope>NUCLEOTIDE SEQUENCE [LARGE SCALE GENOMIC DNA]</scope>
    <source>
        <strain evidence="5">cv. AL8/78</strain>
    </source>
</reference>
<feature type="domain" description="AB hydrolase-1" evidence="4">
    <location>
        <begin position="69"/>
        <end position="138"/>
    </location>
</feature>
<name>A0A453MCD2_AEGTS</name>
<dbReference type="Pfam" id="PF00561">
    <property type="entry name" value="Abhydrolase_1"/>
    <property type="match status" value="1"/>
</dbReference>
<keyword evidence="1" id="KW-0378">Hydrolase</keyword>
<dbReference type="InterPro" id="IPR000073">
    <property type="entry name" value="AB_hydrolase_1"/>
</dbReference>